<dbReference type="EMBL" id="CAIM01000228">
    <property type="protein sequence ID" value="CCI17677.1"/>
    <property type="molecule type" value="Genomic_DNA"/>
</dbReference>
<gene>
    <name evidence="1" type="ORF">MICAF_3030014</name>
</gene>
<comment type="caution">
    <text evidence="1">The sequence shown here is derived from an EMBL/GenBank/DDBJ whole genome shotgun (WGS) entry which is preliminary data.</text>
</comment>
<evidence type="ECO:0000313" key="2">
    <source>
        <dbReference type="Proteomes" id="UP000003613"/>
    </source>
</evidence>
<name>I4H6K3_MICAE</name>
<protein>
    <submittedName>
        <fullName evidence="1">Uncharacterized protein</fullName>
    </submittedName>
</protein>
<dbReference type="HOGENOM" id="CLU_3312786_0_0_3"/>
<dbReference type="AlphaFoldDB" id="I4H6K3"/>
<sequence>MLLPRAQICATMEGNIEDLISLSPSAGHWKILDNYYKKL</sequence>
<accession>I4H6K3</accession>
<evidence type="ECO:0000313" key="1">
    <source>
        <dbReference type="EMBL" id="CCI17677.1"/>
    </source>
</evidence>
<proteinExistence type="predicted"/>
<dbReference type="Proteomes" id="UP000003613">
    <property type="component" value="Unassembled WGS sequence"/>
</dbReference>
<reference evidence="1 2" key="1">
    <citation type="submission" date="2012-04" db="EMBL/GenBank/DDBJ databases">
        <authorList>
            <person name="Genoscope - CEA"/>
        </authorList>
    </citation>
    <scope>NUCLEOTIDE SEQUENCE [LARGE SCALE GENOMIC DNA]</scope>
    <source>
        <strain evidence="1 2">9807</strain>
    </source>
</reference>
<organism evidence="1 2">
    <name type="scientific">Microcystis aeruginosa PCC 9807</name>
    <dbReference type="NCBI Taxonomy" id="1160283"/>
    <lineage>
        <taxon>Bacteria</taxon>
        <taxon>Bacillati</taxon>
        <taxon>Cyanobacteriota</taxon>
        <taxon>Cyanophyceae</taxon>
        <taxon>Oscillatoriophycideae</taxon>
        <taxon>Chroococcales</taxon>
        <taxon>Microcystaceae</taxon>
        <taxon>Microcystis</taxon>
    </lineage>
</organism>